<proteinExistence type="predicted"/>
<gene>
    <name evidence="1" type="ORF">EV182_004284</name>
</gene>
<feature type="non-terminal residue" evidence="1">
    <location>
        <position position="1"/>
    </location>
</feature>
<evidence type="ECO:0000313" key="2">
    <source>
        <dbReference type="Proteomes" id="UP001145114"/>
    </source>
</evidence>
<organism evidence="1 2">
    <name type="scientific">Spiromyces aspiralis</name>
    <dbReference type="NCBI Taxonomy" id="68401"/>
    <lineage>
        <taxon>Eukaryota</taxon>
        <taxon>Fungi</taxon>
        <taxon>Fungi incertae sedis</taxon>
        <taxon>Zoopagomycota</taxon>
        <taxon>Kickxellomycotina</taxon>
        <taxon>Kickxellomycetes</taxon>
        <taxon>Kickxellales</taxon>
        <taxon>Kickxellaceae</taxon>
        <taxon>Spiromyces</taxon>
    </lineage>
</organism>
<protein>
    <submittedName>
        <fullName evidence="1">Uncharacterized protein</fullName>
    </submittedName>
</protein>
<name>A0ACC1HI07_9FUNG</name>
<dbReference type="EMBL" id="JAMZIH010006422">
    <property type="protein sequence ID" value="KAJ1673939.1"/>
    <property type="molecule type" value="Genomic_DNA"/>
</dbReference>
<keyword evidence="2" id="KW-1185">Reference proteome</keyword>
<sequence>PGSKKATRKVVHVIRRNEFVHARQSMSVAALDPVTGHVHVFVKGSFECIKRLSSAGSIPANFDEVTSAWAKEGCYVLAMAHKDLGPVDADAVNRLARDDMEIGCNPIALIMFRNKLKPDTKAAIAELKRGDTRTVMITGDNALTGVYIARQCGMVSEDTRVILGDVRRPLAPGGNGGGEKRATELVWVDTTTDEVVDNLDELLYNDLQELEYAETHIRDVVARRTPSVELAVTAAAFDQLVATNQIRKYLLDIRIFARMTPRGKVEAVQLHMERAITAMCGDGGNDCGALRAAHIGLALSESEASIVSPFSSSDCSIFSCVRLLKHGRTALTTSFSAYKFLIMYGETMAWLELFQFYFSVIVPQAVWIFIDSFIAVGLMFALTQAKPARTLAACRPTAKLLGAHTLASLWGQILINFVFLVGLMGLLFRQSWFRCHEFDSRDIDTSLWWLLGDNFEAELISISQLFQFVNAAGVFNYGYKFRRAWYHNYVLMVLYLGFMAAISVLCLADPNRFGCLFRINCGDPDVLVSMGYPRPTWHISQYNSPIGNNVLPRRFRWTLWGYCMANVITVHCYEFFVVLGPIGRWIKARWFRINGTAKLILKL</sequence>
<comment type="caution">
    <text evidence="1">The sequence shown here is derived from an EMBL/GenBank/DDBJ whole genome shotgun (WGS) entry which is preliminary data.</text>
</comment>
<accession>A0ACC1HI07</accession>
<evidence type="ECO:0000313" key="1">
    <source>
        <dbReference type="EMBL" id="KAJ1673939.1"/>
    </source>
</evidence>
<reference evidence="1" key="1">
    <citation type="submission" date="2022-06" db="EMBL/GenBank/DDBJ databases">
        <title>Phylogenomic reconstructions and comparative analyses of Kickxellomycotina fungi.</title>
        <authorList>
            <person name="Reynolds N.K."/>
            <person name="Stajich J.E."/>
            <person name="Barry K."/>
            <person name="Grigoriev I.V."/>
            <person name="Crous P."/>
            <person name="Smith M.E."/>
        </authorList>
    </citation>
    <scope>NUCLEOTIDE SEQUENCE</scope>
    <source>
        <strain evidence="1">RSA 2271</strain>
    </source>
</reference>
<dbReference type="Proteomes" id="UP001145114">
    <property type="component" value="Unassembled WGS sequence"/>
</dbReference>